<evidence type="ECO:0000313" key="1">
    <source>
        <dbReference type="EMBL" id="GAF95883.1"/>
    </source>
</evidence>
<organism evidence="1">
    <name type="scientific">marine sediment metagenome</name>
    <dbReference type="NCBI Taxonomy" id="412755"/>
    <lineage>
        <taxon>unclassified sequences</taxon>
        <taxon>metagenomes</taxon>
        <taxon>ecological metagenomes</taxon>
    </lineage>
</organism>
<protein>
    <recommendedName>
        <fullName evidence="2">Threonine synthase</fullName>
    </recommendedName>
</protein>
<dbReference type="Gene3D" id="3.40.50.1100">
    <property type="match status" value="1"/>
</dbReference>
<reference evidence="1" key="1">
    <citation type="journal article" date="2014" name="Front. Microbiol.">
        <title>High frequency of phylogenetically diverse reductive dehalogenase-homologous genes in deep subseafloor sedimentary metagenomes.</title>
        <authorList>
            <person name="Kawai M."/>
            <person name="Futagami T."/>
            <person name="Toyoda A."/>
            <person name="Takaki Y."/>
            <person name="Nishi S."/>
            <person name="Hori S."/>
            <person name="Arai W."/>
            <person name="Tsubouchi T."/>
            <person name="Morono Y."/>
            <person name="Uchiyama I."/>
            <person name="Ito T."/>
            <person name="Fujiyama A."/>
            <person name="Inagaki F."/>
            <person name="Takami H."/>
        </authorList>
    </citation>
    <scope>NUCLEOTIDE SEQUENCE</scope>
    <source>
        <strain evidence="1">Expedition CK06-06</strain>
    </source>
</reference>
<sequence>MNFVMESPCRLECILCKSRFPEAEMGGRCTECGGSLEYSFDPDYLKSVRFKGPLTFWRYRPVMPPVTEPVSLGEGGTPLWEAKRLGDSLK</sequence>
<feature type="non-terminal residue" evidence="1">
    <location>
        <position position="90"/>
    </location>
</feature>
<comment type="caution">
    <text evidence="1">The sequence shown here is derived from an EMBL/GenBank/DDBJ whole genome shotgun (WGS) entry which is preliminary data.</text>
</comment>
<dbReference type="EMBL" id="BARS01018564">
    <property type="protein sequence ID" value="GAF95883.1"/>
    <property type="molecule type" value="Genomic_DNA"/>
</dbReference>
<dbReference type="AlphaFoldDB" id="X0TQN7"/>
<proteinExistence type="predicted"/>
<dbReference type="SUPFAM" id="SSF53686">
    <property type="entry name" value="Tryptophan synthase beta subunit-like PLP-dependent enzymes"/>
    <property type="match status" value="1"/>
</dbReference>
<evidence type="ECO:0008006" key="2">
    <source>
        <dbReference type="Google" id="ProtNLM"/>
    </source>
</evidence>
<accession>X0TQN7</accession>
<name>X0TQN7_9ZZZZ</name>
<gene>
    <name evidence="1" type="ORF">S01H1_30198</name>
</gene>
<dbReference type="InterPro" id="IPR036052">
    <property type="entry name" value="TrpB-like_PALP_sf"/>
</dbReference>